<sequence length="880" mass="99025">MQKQDRFQLTSGPSTKSRRKASPNTEPMAVDPLVASPVPMAFTRRVPPDNTFTFIAKYLPNHVQSAAQKWKHDGTDAALKSDEVLTCIHALVSAAFTVLHSSEGLVNVDQFKRNLTKKSASGFVNLLGEAINGDDEALWSPVVTHDVFHTEIHDDPDDLTSSKIGVHRKYQEEAVTKSWKVPFIGDRALQALEWHVIEEKNKAMAYGPYCSIVQSSGMGKSRLLDEFSKNHFLIPVNLRRKETSGFPPPDDAIRDLLTQVDENGMLHFLIVLFEKTTRVITNELKGATTRSTRITKFREFMTEGQTMAGVGEKRQTFYNEIAAEVKVRTTSAPNHQDMRKALEVLITDLGPQTNHSEAPDVFVAFDEAHSLTEPDTSRTHFVDLQSALHKLTNSSFFSFFVSTTSKISQFTIPRDMDPSNGTHEVEFMPPLSFSDLGFDHLMHDRKIFDRYKTIEDVTSTECIVHMGRPLQVVWGTLYDCGSEGNRKTILEFAVAKLLCRTGGRSDRFTSNHECAVLSQRLALDLDGTTSGFTRIHDKVQLQISNFMRVCVSIPRDSAAVRSVAASEPILSEAASLIMRGHLNFNLPDALINILGPYATSHGDGRELLVAAFFTRARDLYARQVHHELFPYKPTRFCPIFSVKDLLSNLFHPTHFITMLGSLPSVCRADFPSRKFGDVFGKTKIHFNHMIQPFKRNAIDRSYLVSIIARGAAVFDTNCQPGFDMVYPYLYDTSDLVINKVGFIVVQVNNYTDNLTPDANLFKKMDPFLCELVSEDDRPGFTIPIIRIPSFKRMRYNSPEQGAATFDVNGQPQFTSYDFWCSGIGPDLLQPVDEDKTQWVTLLDKTDRWDRVFSTSTAPDVRRSHYPGGGNNQGHYGAWMM</sequence>
<proteinExistence type="predicted"/>
<dbReference type="Proteomes" id="UP001201163">
    <property type="component" value="Unassembled WGS sequence"/>
</dbReference>
<organism evidence="2 3">
    <name type="scientific">Lactarius akahatsu</name>
    <dbReference type="NCBI Taxonomy" id="416441"/>
    <lineage>
        <taxon>Eukaryota</taxon>
        <taxon>Fungi</taxon>
        <taxon>Dikarya</taxon>
        <taxon>Basidiomycota</taxon>
        <taxon>Agaricomycotina</taxon>
        <taxon>Agaricomycetes</taxon>
        <taxon>Russulales</taxon>
        <taxon>Russulaceae</taxon>
        <taxon>Lactarius</taxon>
    </lineage>
</organism>
<dbReference type="EMBL" id="JAKELL010000022">
    <property type="protein sequence ID" value="KAH8992520.1"/>
    <property type="molecule type" value="Genomic_DNA"/>
</dbReference>
<dbReference type="AlphaFoldDB" id="A0AAD4LMG2"/>
<evidence type="ECO:0000313" key="3">
    <source>
        <dbReference type="Proteomes" id="UP001201163"/>
    </source>
</evidence>
<name>A0AAD4LMG2_9AGAM</name>
<gene>
    <name evidence="2" type="ORF">EDB92DRAFT_1858291</name>
</gene>
<dbReference type="PANTHER" id="PTHR33266">
    <property type="entry name" value="CHROMOSOME 15, WHOLE GENOME SHOTGUN SEQUENCE"/>
    <property type="match status" value="1"/>
</dbReference>
<dbReference type="PANTHER" id="PTHR33266:SF1">
    <property type="entry name" value="F-BOX DOMAIN-CONTAINING PROTEIN"/>
    <property type="match status" value="1"/>
</dbReference>
<keyword evidence="3" id="KW-1185">Reference proteome</keyword>
<protein>
    <submittedName>
        <fullName evidence="2">Uncharacterized protein</fullName>
    </submittedName>
</protein>
<evidence type="ECO:0000256" key="1">
    <source>
        <dbReference type="SAM" id="MobiDB-lite"/>
    </source>
</evidence>
<feature type="region of interest" description="Disordered" evidence="1">
    <location>
        <begin position="1"/>
        <end position="30"/>
    </location>
</feature>
<reference evidence="2" key="1">
    <citation type="submission" date="2022-01" db="EMBL/GenBank/DDBJ databases">
        <title>Comparative genomics reveals a dynamic genome evolution in the ectomycorrhizal milk-cap (Lactarius) mushrooms.</title>
        <authorList>
            <consortium name="DOE Joint Genome Institute"/>
            <person name="Lebreton A."/>
            <person name="Tang N."/>
            <person name="Kuo A."/>
            <person name="LaButti K."/>
            <person name="Drula E."/>
            <person name="Barry K."/>
            <person name="Clum A."/>
            <person name="Lipzen A."/>
            <person name="Mousain D."/>
            <person name="Ng V."/>
            <person name="Wang R."/>
            <person name="Wang X."/>
            <person name="Dai Y."/>
            <person name="Henrissat B."/>
            <person name="Grigoriev I.V."/>
            <person name="Guerin-Laguette A."/>
            <person name="Yu F."/>
            <person name="Martin F.M."/>
        </authorList>
    </citation>
    <scope>NUCLEOTIDE SEQUENCE</scope>
    <source>
        <strain evidence="2">QP</strain>
    </source>
</reference>
<evidence type="ECO:0000313" key="2">
    <source>
        <dbReference type="EMBL" id="KAH8992520.1"/>
    </source>
</evidence>
<comment type="caution">
    <text evidence="2">The sequence shown here is derived from an EMBL/GenBank/DDBJ whole genome shotgun (WGS) entry which is preliminary data.</text>
</comment>
<accession>A0AAD4LMG2</accession>